<dbReference type="SUPFAM" id="SSF52374">
    <property type="entry name" value="Nucleotidylyl transferase"/>
    <property type="match status" value="1"/>
</dbReference>
<dbReference type="EMBL" id="NFMF01000006">
    <property type="protein sequence ID" value="PNH21685.1"/>
    <property type="molecule type" value="Genomic_DNA"/>
</dbReference>
<dbReference type="AlphaFoldDB" id="A0A2J8BA83"/>
<dbReference type="GO" id="GO:0097171">
    <property type="term" value="P:ADP-L-glycero-beta-D-manno-heptose biosynthetic process"/>
    <property type="evidence" value="ECO:0007669"/>
    <property type="project" value="UniProtKB-UniPathway"/>
</dbReference>
<feature type="region of interest" description="Ribokinase" evidence="10">
    <location>
        <begin position="1"/>
        <end position="332"/>
    </location>
</feature>
<comment type="pathway">
    <text evidence="10">Nucleotide-sugar biosynthesis; ADP-L-glycero-beta-D-manno-heptose biosynthesis; ADP-L-glycero-beta-D-manno-heptose from D-glycero-beta-D-manno-heptose 7-phosphate: step 1/4.</text>
</comment>
<evidence type="ECO:0000256" key="4">
    <source>
        <dbReference type="ARBA" id="ARBA00022695"/>
    </source>
</evidence>
<keyword evidence="7 10" id="KW-0067">ATP-binding</keyword>
<dbReference type="CDD" id="cd01172">
    <property type="entry name" value="RfaE_like"/>
    <property type="match status" value="1"/>
</dbReference>
<dbReference type="Gene3D" id="3.40.50.620">
    <property type="entry name" value="HUPs"/>
    <property type="match status" value="1"/>
</dbReference>
<evidence type="ECO:0000259" key="11">
    <source>
        <dbReference type="Pfam" id="PF00294"/>
    </source>
</evidence>
<evidence type="ECO:0000256" key="7">
    <source>
        <dbReference type="ARBA" id="ARBA00022840"/>
    </source>
</evidence>
<dbReference type="Pfam" id="PF01467">
    <property type="entry name" value="CTP_transf_like"/>
    <property type="match status" value="1"/>
</dbReference>
<keyword evidence="5 10" id="KW-0547">Nucleotide-binding</keyword>
<accession>A0A2J8BA83</accession>
<dbReference type="NCBIfam" id="TIGR00125">
    <property type="entry name" value="cyt_tran_rel"/>
    <property type="match status" value="1"/>
</dbReference>
<feature type="domain" description="Cytidyltransferase-like" evidence="12">
    <location>
        <begin position="360"/>
        <end position="478"/>
    </location>
</feature>
<dbReference type="InterPro" id="IPR011611">
    <property type="entry name" value="PfkB_dom"/>
</dbReference>
<organism evidence="13 14">
    <name type="scientific">Megasphaera hutchinsoni</name>
    <dbReference type="NCBI Taxonomy" id="1588748"/>
    <lineage>
        <taxon>Bacteria</taxon>
        <taxon>Bacillati</taxon>
        <taxon>Bacillota</taxon>
        <taxon>Negativicutes</taxon>
        <taxon>Veillonellales</taxon>
        <taxon>Veillonellaceae</taxon>
        <taxon>Megasphaera</taxon>
    </lineage>
</organism>
<comment type="function">
    <text evidence="2 10">Catalyzes the ADP transfer from ATP to D-glycero-beta-D-manno-heptose 1-phosphate, yielding ADP-D-glycero-beta-D-manno-heptose.</text>
</comment>
<comment type="similarity">
    <text evidence="10">In the N-terminal section; belongs to the carbohydrate kinase PfkB family.</text>
</comment>
<sequence length="501" mass="55750">MGQYIDEFLKYTLSQLRIAVIGDVMLDKYVFGKVQRISPEAPVPVNKVECTKAVLGGAANVAANLAFLHCKVALAGTIGDDENACIFSEIVKHANIESSGVLVRKHCMMTTKMRVLGAQQQMLRLDFEAYTDSTAEEEKYFVSWLQAHIQAGLDGLIISDYQKGVLTPNLTQTLIHMAKKAGILVLVDPKGVDWLKYEGADFITPNIKEVAQCLGNNIENTNEDVVQAGMNIHEQYRVKHILVTRSEKGLTLIRDDGKVWNNAATAQEVFDVSGAGDTVAAVFMAAMVGHLSIQAGLLLSNVAAGIAVSKVGTYPIHQEDLLQWWQQHFARKNQNNHMSSWQEVAEKIKNWQRAGETVVFTNGCFDLVHRGHIVYLQEAALLGDHLVVGVNSDASVRRLKGKTRPFIKEEDRLLLLRSLRCVDEAVLFTEDTPEKVLSVLKPDILVKGGDYQRDEVLGKEFVKSVEIMPFSPGYSTTALVQKIYAVQQKEKQEKEKQEKQE</sequence>
<evidence type="ECO:0000256" key="2">
    <source>
        <dbReference type="ARBA" id="ARBA00003753"/>
    </source>
</evidence>
<keyword evidence="4 10" id="KW-0548">Nucleotidyltransferase</keyword>
<feature type="region of interest" description="Cytidylyltransferase" evidence="10">
    <location>
        <begin position="360"/>
        <end position="501"/>
    </location>
</feature>
<dbReference type="Proteomes" id="UP000242958">
    <property type="component" value="Unassembled WGS sequence"/>
</dbReference>
<dbReference type="PANTHER" id="PTHR46969:SF1">
    <property type="entry name" value="BIFUNCTIONAL PROTEIN HLDE"/>
    <property type="match status" value="1"/>
</dbReference>
<evidence type="ECO:0000256" key="6">
    <source>
        <dbReference type="ARBA" id="ARBA00022777"/>
    </source>
</evidence>
<comment type="similarity">
    <text evidence="10">In the C-terminal section; belongs to the cytidylyltransferase family.</text>
</comment>
<reference evidence="13 14" key="1">
    <citation type="submission" date="2017-05" db="EMBL/GenBank/DDBJ databases">
        <authorList>
            <person name="Song R."/>
            <person name="Chenine A.L."/>
            <person name="Ruprecht R.M."/>
        </authorList>
    </citation>
    <scope>NUCLEOTIDE SEQUENCE [LARGE SCALE GENOMIC DNA]</scope>
    <source>
        <strain evidence="13 14">KA00229</strain>
    </source>
</reference>
<dbReference type="EC" id="2.7.7.70" evidence="10"/>
<dbReference type="PANTHER" id="PTHR46969">
    <property type="entry name" value="BIFUNCTIONAL PROTEIN HLDE"/>
    <property type="match status" value="1"/>
</dbReference>
<evidence type="ECO:0000256" key="1">
    <source>
        <dbReference type="ARBA" id="ARBA00002319"/>
    </source>
</evidence>
<gene>
    <name evidence="10" type="primary">hldE</name>
    <name evidence="13" type="ORF">CAL30_04445</name>
</gene>
<dbReference type="InterPro" id="IPR004821">
    <property type="entry name" value="Cyt_trans-like"/>
</dbReference>
<dbReference type="GO" id="GO:0033786">
    <property type="term" value="F:heptose-1-phosphate adenylyltransferase activity"/>
    <property type="evidence" value="ECO:0007669"/>
    <property type="project" value="UniProtKB-UniRule"/>
</dbReference>
<keyword evidence="6 10" id="KW-0418">Kinase</keyword>
<dbReference type="HAMAP" id="MF_01603">
    <property type="entry name" value="HldE"/>
    <property type="match status" value="1"/>
</dbReference>
<dbReference type="Gene3D" id="3.40.1190.20">
    <property type="match status" value="1"/>
</dbReference>
<evidence type="ECO:0000256" key="5">
    <source>
        <dbReference type="ARBA" id="ARBA00022741"/>
    </source>
</evidence>
<name>A0A2J8BA83_9FIRM</name>
<evidence type="ECO:0000256" key="10">
    <source>
        <dbReference type="HAMAP-Rule" id="MF_01603"/>
    </source>
</evidence>
<dbReference type="InterPro" id="IPR023030">
    <property type="entry name" value="Bifunc_HldE"/>
</dbReference>
<dbReference type="RefSeq" id="WP_102889420.1">
    <property type="nucleotide sequence ID" value="NZ_NFMF01000006.1"/>
</dbReference>
<feature type="active site" evidence="10">
    <location>
        <position position="277"/>
    </location>
</feature>
<dbReference type="GO" id="GO:0016773">
    <property type="term" value="F:phosphotransferase activity, alcohol group as acceptor"/>
    <property type="evidence" value="ECO:0007669"/>
    <property type="project" value="InterPro"/>
</dbReference>
<evidence type="ECO:0000256" key="8">
    <source>
        <dbReference type="ARBA" id="ARBA00023268"/>
    </source>
</evidence>
<dbReference type="GO" id="GO:0005829">
    <property type="term" value="C:cytosol"/>
    <property type="evidence" value="ECO:0007669"/>
    <property type="project" value="TreeGrafter"/>
</dbReference>
<dbReference type="InterPro" id="IPR029056">
    <property type="entry name" value="Ribokinase-like"/>
</dbReference>
<comment type="catalytic activity">
    <reaction evidence="10">
        <text>D-glycero-beta-D-manno-heptose 7-phosphate + ATP = D-glycero-beta-D-manno-heptose 1,7-bisphosphate + ADP + H(+)</text>
        <dbReference type="Rhea" id="RHEA:27473"/>
        <dbReference type="ChEBI" id="CHEBI:15378"/>
        <dbReference type="ChEBI" id="CHEBI:30616"/>
        <dbReference type="ChEBI" id="CHEBI:60204"/>
        <dbReference type="ChEBI" id="CHEBI:60208"/>
        <dbReference type="ChEBI" id="CHEBI:456216"/>
        <dbReference type="EC" id="2.7.1.167"/>
    </reaction>
</comment>
<comment type="subunit">
    <text evidence="10">Homodimer.</text>
</comment>
<dbReference type="InterPro" id="IPR014729">
    <property type="entry name" value="Rossmann-like_a/b/a_fold"/>
</dbReference>
<keyword evidence="9 10" id="KW-0119">Carbohydrate metabolism</keyword>
<dbReference type="Pfam" id="PF00294">
    <property type="entry name" value="PfkB"/>
    <property type="match status" value="1"/>
</dbReference>
<evidence type="ECO:0000313" key="13">
    <source>
        <dbReference type="EMBL" id="PNH21685.1"/>
    </source>
</evidence>
<comment type="function">
    <text evidence="1 10">Catalyzes the phosphorylation of D-glycero-D-manno-heptose 7-phosphate at the C-1 position to selectively form D-glycero-beta-D-manno-heptose-1,7-bisphosphate.</text>
</comment>
<keyword evidence="3 10" id="KW-0808">Transferase</keyword>
<dbReference type="UniPathway" id="UPA00356">
    <property type="reaction ID" value="UER00437"/>
</dbReference>
<dbReference type="SUPFAM" id="SSF53613">
    <property type="entry name" value="Ribokinase-like"/>
    <property type="match status" value="1"/>
</dbReference>
<protein>
    <recommendedName>
        <fullName evidence="10">Bifunctional protein HldE</fullName>
    </recommendedName>
    <domain>
        <recommendedName>
            <fullName evidence="10">D-beta-D-heptose 7-phosphate kinase</fullName>
            <ecNumber evidence="10">2.7.1.167</ecNumber>
        </recommendedName>
        <alternativeName>
            <fullName evidence="10">D-beta-D-heptose 7-phosphotransferase</fullName>
        </alternativeName>
        <alternativeName>
            <fullName evidence="10">D-glycero-beta-D-manno-heptose-7-phosphate kinase</fullName>
        </alternativeName>
    </domain>
    <domain>
        <recommendedName>
            <fullName evidence="10">D-beta-D-heptose 1-phosphate adenylyltransferase</fullName>
            <ecNumber evidence="10">2.7.7.70</ecNumber>
        </recommendedName>
        <alternativeName>
            <fullName evidence="10">D-glycero-beta-D-manno-heptose 1-phosphate adenylyltransferase</fullName>
        </alternativeName>
    </domain>
</protein>
<feature type="binding site" evidence="10">
    <location>
        <begin position="206"/>
        <end position="209"/>
    </location>
    <ligand>
        <name>ATP</name>
        <dbReference type="ChEBI" id="CHEBI:30616"/>
    </ligand>
</feature>
<comment type="pathway">
    <text evidence="10">Nucleotide-sugar biosynthesis; ADP-L-glycero-beta-D-manno-heptose biosynthesis; ADP-L-glycero-beta-D-manno-heptose from D-glycero-beta-D-manno-heptose 7-phosphate: step 3/4.</text>
</comment>
<evidence type="ECO:0000313" key="14">
    <source>
        <dbReference type="Proteomes" id="UP000242958"/>
    </source>
</evidence>
<dbReference type="GO" id="GO:0005524">
    <property type="term" value="F:ATP binding"/>
    <property type="evidence" value="ECO:0007669"/>
    <property type="project" value="UniProtKB-UniRule"/>
</dbReference>
<dbReference type="GO" id="GO:0033785">
    <property type="term" value="F:heptose 7-phosphate kinase activity"/>
    <property type="evidence" value="ECO:0007669"/>
    <property type="project" value="UniProtKB-UniRule"/>
</dbReference>
<proteinExistence type="inferred from homology"/>
<evidence type="ECO:0000256" key="9">
    <source>
        <dbReference type="ARBA" id="ARBA00023277"/>
    </source>
</evidence>
<evidence type="ECO:0000256" key="3">
    <source>
        <dbReference type="ARBA" id="ARBA00022679"/>
    </source>
</evidence>
<dbReference type="EC" id="2.7.1.167" evidence="10"/>
<evidence type="ECO:0000259" key="12">
    <source>
        <dbReference type="Pfam" id="PF01467"/>
    </source>
</evidence>
<dbReference type="InterPro" id="IPR011913">
    <property type="entry name" value="RfaE_dom_I"/>
</dbReference>
<comment type="caution">
    <text evidence="13">The sequence shown here is derived from an EMBL/GenBank/DDBJ whole genome shotgun (WGS) entry which is preliminary data.</text>
</comment>
<keyword evidence="8 10" id="KW-0511">Multifunctional enzyme</keyword>
<comment type="catalytic activity">
    <reaction evidence="10">
        <text>D-glycero-beta-D-manno-heptose 1-phosphate + ATP + H(+) = ADP-D-glycero-beta-D-manno-heptose + diphosphate</text>
        <dbReference type="Rhea" id="RHEA:27465"/>
        <dbReference type="ChEBI" id="CHEBI:15378"/>
        <dbReference type="ChEBI" id="CHEBI:30616"/>
        <dbReference type="ChEBI" id="CHEBI:33019"/>
        <dbReference type="ChEBI" id="CHEBI:59967"/>
        <dbReference type="ChEBI" id="CHEBI:61593"/>
        <dbReference type="EC" id="2.7.7.70"/>
    </reaction>
</comment>
<feature type="domain" description="Carbohydrate kinase PfkB" evidence="11">
    <location>
        <begin position="17"/>
        <end position="314"/>
    </location>
</feature>